<dbReference type="Pfam" id="PF08245">
    <property type="entry name" value="Mur_ligase_M"/>
    <property type="match status" value="1"/>
</dbReference>
<feature type="domain" description="Mur ligase central" evidence="12">
    <location>
        <begin position="243"/>
        <end position="383"/>
    </location>
</feature>
<dbReference type="InterPro" id="IPR018109">
    <property type="entry name" value="Folylpolyglutamate_synth_CS"/>
</dbReference>
<dbReference type="EMBL" id="LT629792">
    <property type="protein sequence ID" value="SDT94453.1"/>
    <property type="molecule type" value="Genomic_DNA"/>
</dbReference>
<evidence type="ECO:0000256" key="10">
    <source>
        <dbReference type="SAM" id="MobiDB-lite"/>
    </source>
</evidence>
<feature type="compositionally biased region" description="Acidic residues" evidence="10">
    <location>
        <begin position="80"/>
        <end position="95"/>
    </location>
</feature>
<evidence type="ECO:0000256" key="3">
    <source>
        <dbReference type="ARBA" id="ARBA00022598"/>
    </source>
</evidence>
<dbReference type="InterPro" id="IPR001645">
    <property type="entry name" value="Folylpolyglutamate_synth"/>
</dbReference>
<feature type="region of interest" description="Disordered" evidence="10">
    <location>
        <begin position="1"/>
        <end position="56"/>
    </location>
</feature>
<evidence type="ECO:0000256" key="7">
    <source>
        <dbReference type="ARBA" id="ARBA00022842"/>
    </source>
</evidence>
<keyword evidence="7" id="KW-0460">Magnesium</keyword>
<gene>
    <name evidence="13" type="ORF">SAMN04489714_1112</name>
</gene>
<dbReference type="InterPro" id="IPR013221">
    <property type="entry name" value="Mur_ligase_cen"/>
</dbReference>
<keyword evidence="14" id="KW-1185">Reference proteome</keyword>
<dbReference type="Pfam" id="PF02875">
    <property type="entry name" value="Mur_ligase_C"/>
    <property type="match status" value="1"/>
</dbReference>
<dbReference type="InterPro" id="IPR036565">
    <property type="entry name" value="Mur-like_cat_sf"/>
</dbReference>
<evidence type="ECO:0000256" key="5">
    <source>
        <dbReference type="ARBA" id="ARBA00022741"/>
    </source>
</evidence>
<organism evidence="13 14">
    <name type="scientific">Schaalia radingae</name>
    <dbReference type="NCBI Taxonomy" id="131110"/>
    <lineage>
        <taxon>Bacteria</taxon>
        <taxon>Bacillati</taxon>
        <taxon>Actinomycetota</taxon>
        <taxon>Actinomycetes</taxon>
        <taxon>Actinomycetales</taxon>
        <taxon>Actinomycetaceae</taxon>
        <taxon>Schaalia</taxon>
    </lineage>
</organism>
<dbReference type="PROSITE" id="PS01012">
    <property type="entry name" value="FOLYLPOLYGLU_SYNT_2"/>
    <property type="match status" value="1"/>
</dbReference>
<evidence type="ECO:0000259" key="11">
    <source>
        <dbReference type="Pfam" id="PF02875"/>
    </source>
</evidence>
<dbReference type="NCBIfam" id="TIGR01499">
    <property type="entry name" value="folC"/>
    <property type="match status" value="1"/>
</dbReference>
<dbReference type="Gene3D" id="3.40.1190.10">
    <property type="entry name" value="Mur-like, catalytic domain"/>
    <property type="match status" value="1"/>
</dbReference>
<evidence type="ECO:0000256" key="9">
    <source>
        <dbReference type="ARBA" id="ARBA00047493"/>
    </source>
</evidence>
<evidence type="ECO:0000256" key="2">
    <source>
        <dbReference type="ARBA" id="ARBA00013025"/>
    </source>
</evidence>
<keyword evidence="5" id="KW-0547">Nucleotide-binding</keyword>
<comment type="catalytic activity">
    <reaction evidence="9">
        <text>(6S)-5,6,7,8-tetrahydrofolyl-(gamma-L-Glu)(n) + L-glutamate + ATP = (6S)-5,6,7,8-tetrahydrofolyl-(gamma-L-Glu)(n+1) + ADP + phosphate + H(+)</text>
        <dbReference type="Rhea" id="RHEA:10580"/>
        <dbReference type="Rhea" id="RHEA-COMP:14738"/>
        <dbReference type="Rhea" id="RHEA-COMP:14740"/>
        <dbReference type="ChEBI" id="CHEBI:15378"/>
        <dbReference type="ChEBI" id="CHEBI:29985"/>
        <dbReference type="ChEBI" id="CHEBI:30616"/>
        <dbReference type="ChEBI" id="CHEBI:43474"/>
        <dbReference type="ChEBI" id="CHEBI:141005"/>
        <dbReference type="ChEBI" id="CHEBI:456216"/>
        <dbReference type="EC" id="6.3.2.17"/>
    </reaction>
</comment>
<reference evidence="13 14" key="1">
    <citation type="submission" date="2016-10" db="EMBL/GenBank/DDBJ databases">
        <authorList>
            <person name="Varghese N."/>
            <person name="Submissions S."/>
        </authorList>
    </citation>
    <scope>NUCLEOTIDE SEQUENCE [LARGE SCALE GENOMIC DNA]</scope>
    <source>
        <strain evidence="13 14">DSM 9169</strain>
    </source>
</reference>
<dbReference type="SUPFAM" id="SSF53244">
    <property type="entry name" value="MurD-like peptide ligases, peptide-binding domain"/>
    <property type="match status" value="1"/>
</dbReference>
<dbReference type="InterPro" id="IPR004101">
    <property type="entry name" value="Mur_ligase_C"/>
</dbReference>
<name>A0ABY0V7R6_9ACTO</name>
<proteinExistence type="inferred from homology"/>
<dbReference type="Proteomes" id="UP000198976">
    <property type="component" value="Chromosome I"/>
</dbReference>
<sequence>MSDHPAFFGSDEEPSGIPADLLPYLEAADEPSEADRQAEQARQEAEEAADRADRERAEALRALVENSLLLGPDPSILAEIESDEDEDGTPSDEEDHERMLDDAQQAAQERAEVARIYESIVARAPEHKVQPSLERVRSVMDILGDPHTSYPSVHITGTNGKTTTARMMDALLGALGLRTGRFTSPHLLDVRERICLDGEPISHRAFIDAYHDVQPYIDMVDHSSIEQGGPTLSFFEVFTVMALAAFADYPVDAAVVEVGMGGTWDSTNVVDGQVGVIMPIDVDHQKWLGNTVTDIAHEKAGIIKPGQITVVAHQRDEVLEILRERADQVGARLLAEGTDFEVVARERAVGGQLMSLRTPHAMYTDIFLPLHGEHQAHNAAAALTGVEAFIGERALDAQVVEQAFGAVTSPGRLQVVRRSPMIIVDGAHNPAGARTVRAAIEDLGLAHVVGVFAAMSDKDVDTMLGEVEPVMDELIVTQMDSVRAMELDDVQAIAEDVFDDTRVSRIPDIAEAVAEAATRVETRAEPGENVAVIVFGSIVLAGQATQIISQANGR</sequence>
<dbReference type="PANTHER" id="PTHR11136">
    <property type="entry name" value="FOLYLPOLYGLUTAMATE SYNTHASE-RELATED"/>
    <property type="match status" value="1"/>
</dbReference>
<feature type="compositionally biased region" description="Basic and acidic residues" evidence="10">
    <location>
        <begin position="33"/>
        <end position="56"/>
    </location>
</feature>
<protein>
    <recommendedName>
        <fullName evidence="2">tetrahydrofolate synthase</fullName>
        <ecNumber evidence="2">6.3.2.17</ecNumber>
    </recommendedName>
    <alternativeName>
        <fullName evidence="8">Tetrahydrofolylpolyglutamate synthase</fullName>
    </alternativeName>
</protein>
<evidence type="ECO:0000313" key="13">
    <source>
        <dbReference type="EMBL" id="SDT94453.1"/>
    </source>
</evidence>
<feature type="domain" description="Mur ligase C-terminal" evidence="11">
    <location>
        <begin position="411"/>
        <end position="536"/>
    </location>
</feature>
<dbReference type="RefSeq" id="WP_092648586.1">
    <property type="nucleotide sequence ID" value="NZ_LT629792.1"/>
</dbReference>
<accession>A0ABY0V7R6</accession>
<dbReference type="Gene3D" id="3.90.190.20">
    <property type="entry name" value="Mur ligase, C-terminal domain"/>
    <property type="match status" value="1"/>
</dbReference>
<dbReference type="InterPro" id="IPR036615">
    <property type="entry name" value="Mur_ligase_C_dom_sf"/>
</dbReference>
<dbReference type="EC" id="6.3.2.17" evidence="2"/>
<evidence type="ECO:0000256" key="6">
    <source>
        <dbReference type="ARBA" id="ARBA00022840"/>
    </source>
</evidence>
<keyword evidence="6" id="KW-0067">ATP-binding</keyword>
<feature type="region of interest" description="Disordered" evidence="10">
    <location>
        <begin position="73"/>
        <end position="109"/>
    </location>
</feature>
<evidence type="ECO:0000256" key="1">
    <source>
        <dbReference type="ARBA" id="ARBA00008276"/>
    </source>
</evidence>
<dbReference type="SUPFAM" id="SSF53623">
    <property type="entry name" value="MurD-like peptide ligases, catalytic domain"/>
    <property type="match status" value="1"/>
</dbReference>
<evidence type="ECO:0000256" key="4">
    <source>
        <dbReference type="ARBA" id="ARBA00022723"/>
    </source>
</evidence>
<comment type="similarity">
    <text evidence="1">Belongs to the folylpolyglutamate synthase family.</text>
</comment>
<keyword evidence="3" id="KW-0436">Ligase</keyword>
<keyword evidence="4" id="KW-0479">Metal-binding</keyword>
<evidence type="ECO:0000259" key="12">
    <source>
        <dbReference type="Pfam" id="PF08245"/>
    </source>
</evidence>
<evidence type="ECO:0000313" key="14">
    <source>
        <dbReference type="Proteomes" id="UP000198976"/>
    </source>
</evidence>
<dbReference type="PANTHER" id="PTHR11136:SF0">
    <property type="entry name" value="DIHYDROFOLATE SYNTHETASE-RELATED"/>
    <property type="match status" value="1"/>
</dbReference>
<evidence type="ECO:0000256" key="8">
    <source>
        <dbReference type="ARBA" id="ARBA00030592"/>
    </source>
</evidence>